<dbReference type="Proteomes" id="UP000190188">
    <property type="component" value="Unassembled WGS sequence"/>
</dbReference>
<sequence>MKIIKKLKGISIATAAIMMISVAIPYSNASAKKSHRMNSEGTLCKDQDDSHRLENLKKDTEEHQLQRLYQV</sequence>
<dbReference type="RefSeq" id="WP_078498190.1">
    <property type="nucleotide sequence ID" value="NZ_MSZX01000003.1"/>
</dbReference>
<evidence type="ECO:0000256" key="1">
    <source>
        <dbReference type="SAM" id="SignalP"/>
    </source>
</evidence>
<gene>
    <name evidence="2" type="ORF">BVG16_08840</name>
</gene>
<proteinExistence type="predicted"/>
<protein>
    <submittedName>
        <fullName evidence="2">Uncharacterized protein</fullName>
    </submittedName>
</protein>
<dbReference type="EMBL" id="MSZX01000003">
    <property type="protein sequence ID" value="OPA79192.1"/>
    <property type="molecule type" value="Genomic_DNA"/>
</dbReference>
<reference evidence="2 3" key="1">
    <citation type="submission" date="2017-01" db="EMBL/GenBank/DDBJ databases">
        <title>Genome analysis of Paenibacillus selenitrireducens ES3-24.</title>
        <authorList>
            <person name="Xu D."/>
            <person name="Yao R."/>
            <person name="Zheng S."/>
        </authorList>
    </citation>
    <scope>NUCLEOTIDE SEQUENCE [LARGE SCALE GENOMIC DNA]</scope>
    <source>
        <strain evidence="2 3">ES3-24</strain>
    </source>
</reference>
<evidence type="ECO:0000313" key="2">
    <source>
        <dbReference type="EMBL" id="OPA79192.1"/>
    </source>
</evidence>
<name>A0A1T2XHC3_9BACL</name>
<comment type="caution">
    <text evidence="2">The sequence shown here is derived from an EMBL/GenBank/DDBJ whole genome shotgun (WGS) entry which is preliminary data.</text>
</comment>
<keyword evidence="3" id="KW-1185">Reference proteome</keyword>
<feature type="chain" id="PRO_5038480565" evidence="1">
    <location>
        <begin position="30"/>
        <end position="71"/>
    </location>
</feature>
<feature type="signal peptide" evidence="1">
    <location>
        <begin position="1"/>
        <end position="29"/>
    </location>
</feature>
<evidence type="ECO:0000313" key="3">
    <source>
        <dbReference type="Proteomes" id="UP000190188"/>
    </source>
</evidence>
<keyword evidence="1" id="KW-0732">Signal</keyword>
<organism evidence="2 3">
    <name type="scientific">Paenibacillus selenitireducens</name>
    <dbReference type="NCBI Taxonomy" id="1324314"/>
    <lineage>
        <taxon>Bacteria</taxon>
        <taxon>Bacillati</taxon>
        <taxon>Bacillota</taxon>
        <taxon>Bacilli</taxon>
        <taxon>Bacillales</taxon>
        <taxon>Paenibacillaceae</taxon>
        <taxon>Paenibacillus</taxon>
    </lineage>
</organism>
<accession>A0A1T2XHC3</accession>
<dbReference type="AlphaFoldDB" id="A0A1T2XHC3"/>